<sequence length="360" mass="40057">MVDDRLQEAFSDDVGSLWCRPIAVLDSPPDPLSFLRDFVYPHVPCIIRNAIESEKGGPLILGLDDIVDLVGGEAELTVDVTPDGHGDCARCVRKHPADGDWGVGKLFVKPHEQKMTLADFRNHLRKQEGSNAIDSAEDTDINGLSVLQTDSAPEGQSADLGRVEKKVVYYSRQNDCLRTEMNSLFSTNIFPSSLGFAEECFNTGPPDAVNLWIGNQSSVSSMHKDHYENIFYVCKGQKEFILCPPADVMFLHEREFMSSSFCPSGSGGWKVVADGDEKTKWIEPDVKKYMDNHAYADHFPDLRRSHPVKVLVSEGKGPPLMVNSNLATLTDSILGDAIYIPSLWYHRVTQTCETVGINYW</sequence>
<dbReference type="InterPro" id="IPR003347">
    <property type="entry name" value="JmjC_dom"/>
</dbReference>
<feature type="domain" description="JmjC" evidence="1">
    <location>
        <begin position="179"/>
        <end position="360"/>
    </location>
</feature>
<dbReference type="eggNOG" id="KOG2508">
    <property type="taxonomic scope" value="Eukaryota"/>
</dbReference>
<evidence type="ECO:0000313" key="2">
    <source>
        <dbReference type="EMBL" id="EJK74901.1"/>
    </source>
</evidence>
<gene>
    <name evidence="2" type="ORF">THAOC_03394</name>
</gene>
<dbReference type="Gene3D" id="2.60.120.10">
    <property type="entry name" value="Jelly Rolls"/>
    <property type="match status" value="2"/>
</dbReference>
<dbReference type="Pfam" id="PF13621">
    <property type="entry name" value="Cupin_8"/>
    <property type="match status" value="2"/>
</dbReference>
<keyword evidence="3" id="KW-1185">Reference proteome</keyword>
<dbReference type="PANTHER" id="PTHR12461:SF99">
    <property type="entry name" value="BIFUNCTIONAL PEPTIDASE AND (3S)-LYSYL HYDROXYLASE JMJD7"/>
    <property type="match status" value="1"/>
</dbReference>
<dbReference type="OrthoDB" id="415358at2759"/>
<dbReference type="EMBL" id="AGNL01003270">
    <property type="protein sequence ID" value="EJK74901.1"/>
    <property type="molecule type" value="Genomic_DNA"/>
</dbReference>
<evidence type="ECO:0000313" key="3">
    <source>
        <dbReference type="Proteomes" id="UP000266841"/>
    </source>
</evidence>
<dbReference type="PANTHER" id="PTHR12461">
    <property type="entry name" value="HYPOXIA-INDUCIBLE FACTOR 1 ALPHA INHIBITOR-RELATED"/>
    <property type="match status" value="1"/>
</dbReference>
<dbReference type="InterPro" id="IPR014710">
    <property type="entry name" value="RmlC-like_jellyroll"/>
</dbReference>
<dbReference type="Proteomes" id="UP000266841">
    <property type="component" value="Unassembled WGS sequence"/>
</dbReference>
<comment type="caution">
    <text evidence="2">The sequence shown here is derived from an EMBL/GenBank/DDBJ whole genome shotgun (WGS) entry which is preliminary data.</text>
</comment>
<dbReference type="PROSITE" id="PS51184">
    <property type="entry name" value="JMJC"/>
    <property type="match status" value="1"/>
</dbReference>
<organism evidence="2 3">
    <name type="scientific">Thalassiosira oceanica</name>
    <name type="common">Marine diatom</name>
    <dbReference type="NCBI Taxonomy" id="159749"/>
    <lineage>
        <taxon>Eukaryota</taxon>
        <taxon>Sar</taxon>
        <taxon>Stramenopiles</taxon>
        <taxon>Ochrophyta</taxon>
        <taxon>Bacillariophyta</taxon>
        <taxon>Coscinodiscophyceae</taxon>
        <taxon>Thalassiosirophycidae</taxon>
        <taxon>Thalassiosirales</taxon>
        <taxon>Thalassiosiraceae</taxon>
        <taxon>Thalassiosira</taxon>
    </lineage>
</organism>
<dbReference type="SMART" id="SM00558">
    <property type="entry name" value="JmjC"/>
    <property type="match status" value="1"/>
</dbReference>
<protein>
    <recommendedName>
        <fullName evidence="1">JmjC domain-containing protein</fullName>
    </recommendedName>
</protein>
<accession>K0TL04</accession>
<dbReference type="SUPFAM" id="SSF51197">
    <property type="entry name" value="Clavaminate synthase-like"/>
    <property type="match status" value="1"/>
</dbReference>
<reference evidence="2 3" key="1">
    <citation type="journal article" date="2012" name="Genome Biol.">
        <title>Genome and low-iron response of an oceanic diatom adapted to chronic iron limitation.</title>
        <authorList>
            <person name="Lommer M."/>
            <person name="Specht M."/>
            <person name="Roy A.S."/>
            <person name="Kraemer L."/>
            <person name="Andreson R."/>
            <person name="Gutowska M.A."/>
            <person name="Wolf J."/>
            <person name="Bergner S.V."/>
            <person name="Schilhabel M.B."/>
            <person name="Klostermeier U.C."/>
            <person name="Beiko R.G."/>
            <person name="Rosenstiel P."/>
            <person name="Hippler M."/>
            <person name="Laroche J."/>
        </authorList>
    </citation>
    <scope>NUCLEOTIDE SEQUENCE [LARGE SCALE GENOMIC DNA]</scope>
    <source>
        <strain evidence="2 3">CCMP1005</strain>
    </source>
</reference>
<dbReference type="AlphaFoldDB" id="K0TL04"/>
<name>K0TL04_THAOC</name>
<dbReference type="InterPro" id="IPR041667">
    <property type="entry name" value="Cupin_8"/>
</dbReference>
<proteinExistence type="predicted"/>
<evidence type="ECO:0000259" key="1">
    <source>
        <dbReference type="PROSITE" id="PS51184"/>
    </source>
</evidence>
<dbReference type="OMA" id="YWHDMEF"/>